<dbReference type="EMBL" id="CP095855">
    <property type="protein sequence ID" value="UPK71678.1"/>
    <property type="molecule type" value="Genomic_DNA"/>
</dbReference>
<comment type="cofactor">
    <cofactor evidence="1">
        <name>[4Fe-4S] cluster</name>
        <dbReference type="ChEBI" id="CHEBI:49883"/>
    </cofactor>
</comment>
<dbReference type="Proteomes" id="UP000830198">
    <property type="component" value="Chromosome"/>
</dbReference>
<keyword evidence="3" id="KW-0479">Metal-binding</keyword>
<dbReference type="SUPFAM" id="SSF102114">
    <property type="entry name" value="Radical SAM enzymes"/>
    <property type="match status" value="1"/>
</dbReference>
<dbReference type="InterPro" id="IPR058240">
    <property type="entry name" value="rSAM_sf"/>
</dbReference>
<reference evidence="7 8" key="1">
    <citation type="submission" date="2022-04" db="EMBL/GenBank/DDBJ databases">
        <title>The arsenic-methylating capacity of Chitinophaga filiformis YT5 during chitin decomposition.</title>
        <authorList>
            <person name="Chen G."/>
            <person name="Liang Y."/>
        </authorList>
    </citation>
    <scope>NUCLEOTIDE SEQUENCE [LARGE SCALE GENOMIC DNA]</scope>
    <source>
        <strain evidence="7 8">YT5</strain>
    </source>
</reference>
<keyword evidence="2" id="KW-0949">S-adenosyl-L-methionine</keyword>
<evidence type="ECO:0000313" key="7">
    <source>
        <dbReference type="EMBL" id="UPK71678.1"/>
    </source>
</evidence>
<sequence>MSYKGQPKVMSDEVVHATVQKAAMHAHSKGLKKFYMSFHGGEPLLAGIDFFRAFTTFARDTFSSYGIEVRFTMQTNGILLTQEWCDFLDEQKITVGISLDGDEATNDRNRVYHNGKGSYQDVVRGIRTLQNSGHHLNGGILTVVNLEADPVALYQHYKQLDILYLDLLLPDSNYVSPYQQYEWTTKTDYADWLIRFYDAWYFDENEYKPNVRLFENISHGIVGNYQSSDFLGNHENQVLVVETDGNIEPVDVLKICGDGFTKQGVNIRTHDIEEAFEKDLIKLYNQSHLTLHQKCQRCPVKDICGGGYLPHRYSADNGFDNPSIYCRDLMKIINHIRNRVIDKIASYMNGPIPYEQLSFEELEECF</sequence>
<evidence type="ECO:0000256" key="3">
    <source>
        <dbReference type="ARBA" id="ARBA00022723"/>
    </source>
</evidence>
<protein>
    <submittedName>
        <fullName evidence="7">Radical SAM protein</fullName>
    </submittedName>
</protein>
<dbReference type="PANTHER" id="PTHR43273:SF8">
    <property type="entry name" value="RADICAL SAM DOMAIN PROTEIN"/>
    <property type="match status" value="1"/>
</dbReference>
<dbReference type="Pfam" id="PF04055">
    <property type="entry name" value="Radical_SAM"/>
    <property type="match status" value="1"/>
</dbReference>
<gene>
    <name evidence="7" type="ORF">MYF79_10335</name>
</gene>
<name>A0ABY4I9C9_CHIFI</name>
<keyword evidence="4" id="KW-0408">Iron</keyword>
<evidence type="ECO:0000313" key="8">
    <source>
        <dbReference type="Proteomes" id="UP000830198"/>
    </source>
</evidence>
<accession>A0ABY4I9C9</accession>
<evidence type="ECO:0000259" key="6">
    <source>
        <dbReference type="Pfam" id="PF04055"/>
    </source>
</evidence>
<dbReference type="InterPro" id="IPR013785">
    <property type="entry name" value="Aldolase_TIM"/>
</dbReference>
<keyword evidence="5" id="KW-0411">Iron-sulfur</keyword>
<dbReference type="PANTHER" id="PTHR43273">
    <property type="entry name" value="ANAEROBIC SULFATASE-MATURATING ENZYME HOMOLOG ASLB-RELATED"/>
    <property type="match status" value="1"/>
</dbReference>
<dbReference type="Gene3D" id="3.20.20.70">
    <property type="entry name" value="Aldolase class I"/>
    <property type="match status" value="1"/>
</dbReference>
<dbReference type="InterPro" id="IPR007197">
    <property type="entry name" value="rSAM"/>
</dbReference>
<evidence type="ECO:0000256" key="1">
    <source>
        <dbReference type="ARBA" id="ARBA00001966"/>
    </source>
</evidence>
<keyword evidence="8" id="KW-1185">Reference proteome</keyword>
<organism evidence="7 8">
    <name type="scientific">Chitinophaga filiformis</name>
    <name type="common">Myxococcus filiformis</name>
    <name type="synonym">Flexibacter filiformis</name>
    <dbReference type="NCBI Taxonomy" id="104663"/>
    <lineage>
        <taxon>Bacteria</taxon>
        <taxon>Pseudomonadati</taxon>
        <taxon>Bacteroidota</taxon>
        <taxon>Chitinophagia</taxon>
        <taxon>Chitinophagales</taxon>
        <taxon>Chitinophagaceae</taxon>
        <taxon>Chitinophaga</taxon>
    </lineage>
</organism>
<evidence type="ECO:0000256" key="4">
    <source>
        <dbReference type="ARBA" id="ARBA00023004"/>
    </source>
</evidence>
<evidence type="ECO:0000256" key="5">
    <source>
        <dbReference type="ARBA" id="ARBA00023014"/>
    </source>
</evidence>
<dbReference type="InterPro" id="IPR023867">
    <property type="entry name" value="Sulphatase_maturase_rSAM"/>
</dbReference>
<proteinExistence type="predicted"/>
<evidence type="ECO:0000256" key="2">
    <source>
        <dbReference type="ARBA" id="ARBA00022691"/>
    </source>
</evidence>
<feature type="domain" description="Radical SAM core" evidence="6">
    <location>
        <begin position="19"/>
        <end position="135"/>
    </location>
</feature>